<proteinExistence type="predicted"/>
<evidence type="ECO:0000313" key="2">
    <source>
        <dbReference type="EMBL" id="XCM81044.1"/>
    </source>
</evidence>
<accession>A0AAU8JYU7</accession>
<protein>
    <submittedName>
        <fullName evidence="2">Plasmid transfer protein TraA</fullName>
    </submittedName>
</protein>
<name>A0AAU8JYU7_9ACTN</name>
<feature type="compositionally biased region" description="Low complexity" evidence="1">
    <location>
        <begin position="9"/>
        <end position="21"/>
    </location>
</feature>
<gene>
    <name evidence="2" type="primary">traA</name>
    <name evidence="2" type="ORF">ABWK59_20075</name>
</gene>
<dbReference type="InterPro" id="IPR053789">
    <property type="entry name" value="TraA-like"/>
</dbReference>
<evidence type="ECO:0000256" key="1">
    <source>
        <dbReference type="SAM" id="MobiDB-lite"/>
    </source>
</evidence>
<sequence>MTTSAKPPTGGTTSNSSTRNGFGSGASFSPGLNININANKGVPPQMGASANPGTGVNRSSALALPEPAFYSAADVRTYCEDLRAFASYAAIEVEVASEILKAALEQAPAAPGDHVFQAKMRARAVAKKLGKAADALTDAAKDAAAAWAAFQREYADVMTPRQQRPQARPFQF</sequence>
<feature type="compositionally biased region" description="Polar residues" evidence="1">
    <location>
        <begin position="26"/>
        <end position="38"/>
    </location>
</feature>
<dbReference type="RefSeq" id="WP_354641980.1">
    <property type="nucleotide sequence ID" value="NZ_CP159872.1"/>
</dbReference>
<dbReference type="EMBL" id="CP159872">
    <property type="protein sequence ID" value="XCM81044.1"/>
    <property type="molecule type" value="Genomic_DNA"/>
</dbReference>
<dbReference type="AlphaFoldDB" id="A0AAU8JYU7"/>
<dbReference type="KEGG" id="kcm:ABWK59_20075"/>
<reference evidence="2" key="1">
    <citation type="submission" date="2024-06" db="EMBL/GenBank/DDBJ databases">
        <title>The genome sequences of Kitasatospora sp. strain HUAS MG31.</title>
        <authorList>
            <person name="Mo P."/>
        </authorList>
    </citation>
    <scope>NUCLEOTIDE SEQUENCE</scope>
    <source>
        <strain evidence="2">HUAS MG31</strain>
    </source>
</reference>
<feature type="region of interest" description="Disordered" evidence="1">
    <location>
        <begin position="1"/>
        <end position="56"/>
    </location>
</feature>
<dbReference type="NCBIfam" id="NF041213">
    <property type="entry name" value="plasmid_TraA"/>
    <property type="match status" value="1"/>
</dbReference>
<organism evidence="2">
    <name type="scientific">Kitasatospora camelliae</name>
    <dbReference type="NCBI Taxonomy" id="3156397"/>
    <lineage>
        <taxon>Bacteria</taxon>
        <taxon>Bacillati</taxon>
        <taxon>Actinomycetota</taxon>
        <taxon>Actinomycetes</taxon>
        <taxon>Kitasatosporales</taxon>
        <taxon>Streptomycetaceae</taxon>
        <taxon>Kitasatospora</taxon>
    </lineage>
</organism>